<dbReference type="RefSeq" id="WP_255892356.1">
    <property type="nucleotide sequence ID" value="NZ_JAFMZM010000006.1"/>
</dbReference>
<dbReference type="Proteomes" id="UP001596524">
    <property type="component" value="Unassembled WGS sequence"/>
</dbReference>
<accession>A0ABW2N4N4</accession>
<organism evidence="1 2">
    <name type="scientific">Nocardioides astragali</name>
    <dbReference type="NCBI Taxonomy" id="1776736"/>
    <lineage>
        <taxon>Bacteria</taxon>
        <taxon>Bacillati</taxon>
        <taxon>Actinomycetota</taxon>
        <taxon>Actinomycetes</taxon>
        <taxon>Propionibacteriales</taxon>
        <taxon>Nocardioidaceae</taxon>
        <taxon>Nocardioides</taxon>
    </lineage>
</organism>
<dbReference type="EMBL" id="JBHTCH010000020">
    <property type="protein sequence ID" value="MFC7361923.1"/>
    <property type="molecule type" value="Genomic_DNA"/>
</dbReference>
<comment type="caution">
    <text evidence="1">The sequence shown here is derived from an EMBL/GenBank/DDBJ whole genome shotgun (WGS) entry which is preliminary data.</text>
</comment>
<gene>
    <name evidence="1" type="ORF">ACFQO6_16745</name>
</gene>
<name>A0ABW2N4N4_9ACTN</name>
<proteinExistence type="predicted"/>
<sequence length="302" mass="33563">MTHTDDPRLPGLTSADTRWLVAEAQRVLTDLGHSSSLVDGIALTLDDGRTMGLDNLARTVSRMPRRRWTRAVRDQLATLVAVRADRPPATADLRVKLWPSERAHELLTYDALEPLPGVVAVLAAQGEGVSHEFGNLDLVGDRDEAYEAALTNVAALPRPRHTRRRIDPHTRNSWVEFLDSSDAYGAARVVVLPEVLRTVLRTGFPSHGVLVSVPTKFELWVHVPVDEDVVMTALRMSWLAFRTWAEEPYPVCPDVFLVSPDMHAVRLVRPDPEGCDLDEGAMLRLLRSLKDGPAEDRARKAS</sequence>
<reference evidence="2" key="1">
    <citation type="journal article" date="2019" name="Int. J. Syst. Evol. Microbiol.">
        <title>The Global Catalogue of Microorganisms (GCM) 10K type strain sequencing project: providing services to taxonomists for standard genome sequencing and annotation.</title>
        <authorList>
            <consortium name="The Broad Institute Genomics Platform"/>
            <consortium name="The Broad Institute Genome Sequencing Center for Infectious Disease"/>
            <person name="Wu L."/>
            <person name="Ma J."/>
        </authorList>
    </citation>
    <scope>NUCLEOTIDE SEQUENCE [LARGE SCALE GENOMIC DNA]</scope>
    <source>
        <strain evidence="2">FCH27</strain>
    </source>
</reference>
<keyword evidence="2" id="KW-1185">Reference proteome</keyword>
<evidence type="ECO:0000313" key="2">
    <source>
        <dbReference type="Proteomes" id="UP001596524"/>
    </source>
</evidence>
<protein>
    <submittedName>
        <fullName evidence="1">Uncharacterized protein</fullName>
    </submittedName>
</protein>
<evidence type="ECO:0000313" key="1">
    <source>
        <dbReference type="EMBL" id="MFC7361923.1"/>
    </source>
</evidence>